<gene>
    <name evidence="2" type="ORF">E3O44_09875</name>
</gene>
<organism evidence="2 3">
    <name type="scientific">Cryobacterium algoricola</name>
    <dbReference type="NCBI Taxonomy" id="1259183"/>
    <lineage>
        <taxon>Bacteria</taxon>
        <taxon>Bacillati</taxon>
        <taxon>Actinomycetota</taxon>
        <taxon>Actinomycetes</taxon>
        <taxon>Micrococcales</taxon>
        <taxon>Microbacteriaceae</taxon>
        <taxon>Cryobacterium</taxon>
    </lineage>
</organism>
<evidence type="ECO:0000313" key="2">
    <source>
        <dbReference type="EMBL" id="TFB87406.1"/>
    </source>
</evidence>
<dbReference type="InterPro" id="IPR000801">
    <property type="entry name" value="Esterase-like"/>
</dbReference>
<dbReference type="Pfam" id="PF00756">
    <property type="entry name" value="Esterase"/>
    <property type="match status" value="1"/>
</dbReference>
<keyword evidence="1" id="KW-0812">Transmembrane</keyword>
<dbReference type="Gene3D" id="3.40.50.1820">
    <property type="entry name" value="alpha/beta hydrolase"/>
    <property type="match status" value="1"/>
</dbReference>
<comment type="caution">
    <text evidence="2">The sequence shown here is derived from an EMBL/GenBank/DDBJ whole genome shotgun (WGS) entry which is preliminary data.</text>
</comment>
<dbReference type="EMBL" id="SOFG01000011">
    <property type="protein sequence ID" value="TFB87406.1"/>
    <property type="molecule type" value="Genomic_DNA"/>
</dbReference>
<accession>A0ABY2ICU6</accession>
<keyword evidence="3" id="KW-1185">Reference proteome</keyword>
<evidence type="ECO:0008006" key="4">
    <source>
        <dbReference type="Google" id="ProtNLM"/>
    </source>
</evidence>
<dbReference type="PANTHER" id="PTHR48098">
    <property type="entry name" value="ENTEROCHELIN ESTERASE-RELATED"/>
    <property type="match status" value="1"/>
</dbReference>
<protein>
    <recommendedName>
        <fullName evidence="4">Esterase</fullName>
    </recommendedName>
</protein>
<proteinExistence type="predicted"/>
<evidence type="ECO:0000256" key="1">
    <source>
        <dbReference type="SAM" id="Phobius"/>
    </source>
</evidence>
<dbReference type="InterPro" id="IPR050583">
    <property type="entry name" value="Mycobacterial_A85_antigen"/>
</dbReference>
<keyword evidence="1" id="KW-0472">Membrane</keyword>
<dbReference type="InterPro" id="IPR029058">
    <property type="entry name" value="AB_hydrolase_fold"/>
</dbReference>
<dbReference type="PANTHER" id="PTHR48098:SF1">
    <property type="entry name" value="DIACYLGLYCEROL ACYLTRANSFERASE_MYCOLYLTRANSFERASE AG85A"/>
    <property type="match status" value="1"/>
</dbReference>
<feature type="transmembrane region" description="Helical" evidence="1">
    <location>
        <begin position="32"/>
        <end position="50"/>
    </location>
</feature>
<dbReference type="SUPFAM" id="SSF53474">
    <property type="entry name" value="alpha/beta-Hydrolases"/>
    <property type="match status" value="1"/>
</dbReference>
<dbReference type="Proteomes" id="UP000297608">
    <property type="component" value="Unassembled WGS sequence"/>
</dbReference>
<name>A0ABY2ICU6_9MICO</name>
<sequence>MAADARPFGLQAIHRTEIRPVRMTARRNKTRIASVALIGVALGAGGFVLLDHPASATSPDSQPDPGVSMAASALPITGTVEAVHIPATASGFTARDAEVYLPPAAQIANAPALPFVLMMMGQPGNPDASYIGSVLDTFALTHDGQAPIVVVADQLGDPSVDSLCLDTAEHGNVQTYIEQDVVNWARANLRIMSNRIDWTVAGFSNGGQCAISLAARFPDVWGNVISASGTTFAGTESEPTVLADVFGGDQAAYDATKPATIMSSTSYPDTDAVFTVGADDSVIGPPQKELSTVALGAGMATSYYEVPGEGHTIGALLGGLTKAFDVLALRLGFQEVAPQP</sequence>
<reference evidence="2 3" key="1">
    <citation type="submission" date="2019-03" db="EMBL/GenBank/DDBJ databases">
        <title>Genomics of glacier-inhabiting Cryobacterium strains.</title>
        <authorList>
            <person name="Liu Q."/>
            <person name="Xin Y.-H."/>
        </authorList>
    </citation>
    <scope>NUCLEOTIDE SEQUENCE [LARGE SCALE GENOMIC DNA]</scope>
    <source>
        <strain evidence="2 3">MDB2-B</strain>
    </source>
</reference>
<keyword evidence="1" id="KW-1133">Transmembrane helix</keyword>
<evidence type="ECO:0000313" key="3">
    <source>
        <dbReference type="Proteomes" id="UP000297608"/>
    </source>
</evidence>